<sequence>MAYLLYNGVKIKITAQRVSVTDIYRAAGKPPNKSPLNFQNSEAGNKRIKQFQQQQGADVWQSGLPKVEAIVPLACYYLRYLGDRGAAVALQQVYETGRNIEYATPGTTYAKFSSYFKGNQKNANILWWCFIISILIGVAILPQCQSSQPQEEPPSTPGDRQFI</sequence>
<dbReference type="AlphaFoldDB" id="A0A7C3ZJC5"/>
<organism evidence="2">
    <name type="scientific">Planktothricoides sp. SpSt-374</name>
    <dbReference type="NCBI Taxonomy" id="2282167"/>
    <lineage>
        <taxon>Bacteria</taxon>
        <taxon>Bacillati</taxon>
        <taxon>Cyanobacteriota</taxon>
        <taxon>Cyanophyceae</taxon>
        <taxon>Oscillatoriophycideae</taxon>
        <taxon>Oscillatoriales</taxon>
        <taxon>Oscillatoriaceae</taxon>
        <taxon>Planktothricoides</taxon>
    </lineage>
</organism>
<evidence type="ECO:0000256" key="1">
    <source>
        <dbReference type="SAM" id="Phobius"/>
    </source>
</evidence>
<gene>
    <name evidence="2" type="ORF">ENR15_06450</name>
</gene>
<evidence type="ECO:0000313" key="2">
    <source>
        <dbReference type="EMBL" id="HGG00285.1"/>
    </source>
</evidence>
<protein>
    <submittedName>
        <fullName evidence="2">Uncharacterized protein</fullName>
    </submittedName>
</protein>
<feature type="transmembrane region" description="Helical" evidence="1">
    <location>
        <begin position="125"/>
        <end position="142"/>
    </location>
</feature>
<keyword evidence="1" id="KW-0472">Membrane</keyword>
<keyword evidence="1" id="KW-1133">Transmembrane helix</keyword>
<keyword evidence="1" id="KW-0812">Transmembrane</keyword>
<name>A0A7C3ZJC5_9CYAN</name>
<comment type="caution">
    <text evidence="2">The sequence shown here is derived from an EMBL/GenBank/DDBJ whole genome shotgun (WGS) entry which is preliminary data.</text>
</comment>
<reference evidence="2" key="1">
    <citation type="journal article" date="2020" name="mSystems">
        <title>Genome- and Community-Level Interaction Insights into Carbon Utilization and Element Cycling Functions of Hydrothermarchaeota in Hydrothermal Sediment.</title>
        <authorList>
            <person name="Zhou Z."/>
            <person name="Liu Y."/>
            <person name="Xu W."/>
            <person name="Pan J."/>
            <person name="Luo Z.H."/>
            <person name="Li M."/>
        </authorList>
    </citation>
    <scope>NUCLEOTIDE SEQUENCE [LARGE SCALE GENOMIC DNA]</scope>
    <source>
        <strain evidence="2">SpSt-374</strain>
    </source>
</reference>
<dbReference type="EMBL" id="DSPX01000060">
    <property type="protein sequence ID" value="HGG00285.1"/>
    <property type="molecule type" value="Genomic_DNA"/>
</dbReference>
<proteinExistence type="predicted"/>
<accession>A0A7C3ZJC5</accession>